<reference evidence="5" key="1">
    <citation type="submission" date="2017-04" db="EMBL/GenBank/DDBJ databases">
        <title>Function of individual gut microbiota members based on whole genome sequencing of pure cultures obtained from chicken caecum.</title>
        <authorList>
            <person name="Medvecky M."/>
            <person name="Cejkova D."/>
            <person name="Polansky O."/>
            <person name="Karasova D."/>
            <person name="Kubasova T."/>
            <person name="Cizek A."/>
            <person name="Rychlik I."/>
        </authorList>
    </citation>
    <scope>NUCLEOTIDE SEQUENCE [LARGE SCALE GENOMIC DNA]</scope>
    <source>
        <strain evidence="5">An273</strain>
    </source>
</reference>
<dbReference type="GO" id="GO:0016758">
    <property type="term" value="F:hexosyltransferase activity"/>
    <property type="evidence" value="ECO:0007669"/>
    <property type="project" value="UniProtKB-ARBA"/>
</dbReference>
<dbReference type="Gene3D" id="3.90.550.10">
    <property type="entry name" value="Spore Coat Polysaccharide Biosynthesis Protein SpsA, Chain A"/>
    <property type="match status" value="2"/>
</dbReference>
<feature type="region of interest" description="Disordered" evidence="2">
    <location>
        <begin position="1"/>
        <end position="34"/>
    </location>
</feature>
<organism evidence="4 5">
    <name type="scientific">Candidatus Avelusimicrobium gallicola</name>
    <dbReference type="NCBI Taxonomy" id="2562704"/>
    <lineage>
        <taxon>Bacteria</taxon>
        <taxon>Pseudomonadati</taxon>
        <taxon>Elusimicrobiota</taxon>
        <taxon>Elusimicrobia</taxon>
        <taxon>Elusimicrobiales</taxon>
        <taxon>Elusimicrobiaceae</taxon>
        <taxon>Candidatus Avelusimicrobium</taxon>
    </lineage>
</organism>
<comment type="caution">
    <text evidence="4">The sequence shown here is derived from an EMBL/GenBank/DDBJ whole genome shotgun (WGS) entry which is preliminary data.</text>
</comment>
<feature type="coiled-coil region" evidence="1">
    <location>
        <begin position="1201"/>
        <end position="1249"/>
    </location>
</feature>
<dbReference type="InterPro" id="IPR001173">
    <property type="entry name" value="Glyco_trans_2-like"/>
</dbReference>
<dbReference type="SUPFAM" id="SSF53448">
    <property type="entry name" value="Nucleotide-diphospho-sugar transferases"/>
    <property type="match status" value="2"/>
</dbReference>
<proteinExistence type="predicted"/>
<dbReference type="Proteomes" id="UP000196368">
    <property type="component" value="Unassembled WGS sequence"/>
</dbReference>
<name>A0A1Y4DCI9_9BACT</name>
<evidence type="ECO:0000313" key="5">
    <source>
        <dbReference type="Proteomes" id="UP000196368"/>
    </source>
</evidence>
<dbReference type="PANTHER" id="PTHR22916:SF3">
    <property type="entry name" value="UDP-GLCNAC:BETAGAL BETA-1,3-N-ACETYLGLUCOSAMINYLTRANSFERASE-LIKE PROTEIN 1"/>
    <property type="match status" value="1"/>
</dbReference>
<dbReference type="EMBL" id="NFJD01000003">
    <property type="protein sequence ID" value="OUO56595.1"/>
    <property type="molecule type" value="Genomic_DNA"/>
</dbReference>
<dbReference type="Gene3D" id="3.40.50.150">
    <property type="entry name" value="Vaccinia Virus protein VP39"/>
    <property type="match status" value="1"/>
</dbReference>
<dbReference type="InterPro" id="IPR029063">
    <property type="entry name" value="SAM-dependent_MTases_sf"/>
</dbReference>
<dbReference type="InterPro" id="IPR029044">
    <property type="entry name" value="Nucleotide-diphossugar_trans"/>
</dbReference>
<feature type="domain" description="Glycosyltransferase 2-like" evidence="3">
    <location>
        <begin position="373"/>
        <end position="520"/>
    </location>
</feature>
<dbReference type="Pfam" id="PF00535">
    <property type="entry name" value="Glycos_transf_2"/>
    <property type="match status" value="2"/>
</dbReference>
<keyword evidence="5" id="KW-1185">Reference proteome</keyword>
<evidence type="ECO:0000256" key="2">
    <source>
        <dbReference type="SAM" id="MobiDB-lite"/>
    </source>
</evidence>
<dbReference type="CDD" id="cd00761">
    <property type="entry name" value="Glyco_tranf_GTA_type"/>
    <property type="match status" value="2"/>
</dbReference>
<dbReference type="PANTHER" id="PTHR22916">
    <property type="entry name" value="GLYCOSYLTRANSFERASE"/>
    <property type="match status" value="1"/>
</dbReference>
<evidence type="ECO:0000256" key="1">
    <source>
        <dbReference type="SAM" id="Coils"/>
    </source>
</evidence>
<gene>
    <name evidence="4" type="ORF">B5F75_05230</name>
</gene>
<dbReference type="InterPro" id="IPR029465">
    <property type="entry name" value="ATPgrasp_TupA"/>
</dbReference>
<sequence>MKKKNKSGIKSNKTVVNRTKKAKPAFSSQPAQTTGPAARVVVQNHIGYTPKVSVIIPVYNVETYLRECLDSVVNQTLKEIEIICVDDGSTDHSLEILKEYAAKDSRITVLAQPNCNAGKARNEGLAVAKAPYVGFVDSDDYLAPDMYQKLYDKALRTATDICICEFNILNTKTQQIVSKSGISHSFLDKFQVNSNGALLIAPQTPVLQLTNPAPWNKIYSKQFLNHHHIQFQSIISTNDLAFTCTALCCAKLIALVPEALYYYRTNTCKSLTDKKDGNVFCFYEAIQELQKRLEQRKKLKAFFQSFLNASVSCYLYNFNKVNNASKDLLRNLFITEGFARVGLCKQTIGLLYFTEHKRKCELFSHLTSQPAVSILMPIYNVSQYLKECLDSVINQTLKNIEIICINDGSTDNSLDIIKQYAAKDVRIRYIDKPNAGYGQTINCGLNAATGEYIGIVEPDDFIEPEMYETLYTKAKEMDLDIIKSDYAIFTGEKEHRTFTPRVLSNNAAVYNHITNASENTDLFKISNINCNGLYKRSFINENHIRLNETPGASFQDNGFWFQTFSLARRICFIKGSFYMIRRDNPNSSVKSKGKVFCMCDEAMFIHKFLKRDPSLEKKFMGIFWNRMFGNYLWTMNRIAPEFKQMFLSRFRQDFKQAKEDGELNQKFFSKPDWEYINKLINGQLTSDIRKKLSDWYQKVTGKYLNLDNPRTFNEKTQWLKLYDSTPLKTRLADKYLVREWIKEKIGEQYLIPLIGVYDKFDDIDFDKLPNQFVMKCNHGSGWNIIVKDKSKLNLAEAKQKIDTWMATDYSTRWGFELHYRNIVPKIIIEKYMEEVATALYDYRFFCSYGDVKQIWLDVYSGTPNHKRKIYDRNWNELNITVKWPRLETPVEKPQKLADMIRFAEILSKEFSLVRVDFYLIGNHIYFGEMTFTSMSGIGQFNPEKEDLKLGNMIKLPALAYNLETGEYYKLPKKSRIKPYVFFPYYLCKKFFLNKQKEKYTKQQVRAELSGIRLDIKNVGQAQNAVEIYTTEKLSQPAWFSNAQGQGQVLESCRPHLRFNIKAVHPGKLSLVFRGKDRRFGKERIAAWVDYTSIKINGKELLPRPVPVWHDKPFRYEMPVKDGQTVQIELWQHPHKYSRAELKDLVLKLFAKNDYVKAHVEAILKDCSAFIRPEDKRPARWFSVTNTGVQKTVYILGLKLTVQNKQAALRQLLQQQQALLQAVQAASGKNNALEQRYAALASQLTVVQHEVQQAKLWIKQTYEAFPTVNKQLSNAQDALLSQLVTEKKVNRLAAITSVELKKQRKHNQEMKQMLSKFVADTQVDLRYLRNMDVAKNERLQQASKQLSQQMRELFQKQDEQLADMQTLLASGENTLQHLKGIDVAEAQHLKQTEEELTQRIAEAAGAQSELLSSVSAALRKQQEEGLQKTGNLYLSLEALNKAEQKTQAELQKQLRTLQDKSLRQYHELNFADLLHDSTRHSLWLKDKNFSLYGWAANYSFIYTLFRILDKVSPRYILEMGLGQTTRLTSQYVAYKNPAATLDVCEHNQNWIDLYTPELPHSEHIHVHHLELEYFDFEGKPNDKYKDIAKVTGNTKYNLIIVDGPVGGGKNFPRSNIVDLVPQNLAEDFIIIFDDAERAGEQKTIEQTKARLAENGIVFATQQRNGAKSQFLIFSQSMEFVQYL</sequence>
<evidence type="ECO:0000313" key="4">
    <source>
        <dbReference type="EMBL" id="OUO56595.1"/>
    </source>
</evidence>
<protein>
    <recommendedName>
        <fullName evidence="3">Glycosyltransferase 2-like domain-containing protein</fullName>
    </recommendedName>
</protein>
<keyword evidence="1" id="KW-0175">Coiled coil</keyword>
<dbReference type="RefSeq" id="WP_087288671.1">
    <property type="nucleotide sequence ID" value="NZ_NFJD01000003.1"/>
</dbReference>
<accession>A0A1Y4DCI9</accession>
<feature type="domain" description="Glycosyltransferase 2-like" evidence="3">
    <location>
        <begin position="53"/>
        <end position="182"/>
    </location>
</feature>
<dbReference type="Pfam" id="PF14305">
    <property type="entry name" value="ATPgrasp_TupA"/>
    <property type="match status" value="1"/>
</dbReference>
<evidence type="ECO:0000259" key="3">
    <source>
        <dbReference type="Pfam" id="PF00535"/>
    </source>
</evidence>